<gene>
    <name evidence="3" type="ORF">SAMN05421874_10174</name>
</gene>
<organism evidence="3 4">
    <name type="scientific">Nonomuraea maritima</name>
    <dbReference type="NCBI Taxonomy" id="683260"/>
    <lineage>
        <taxon>Bacteria</taxon>
        <taxon>Bacillati</taxon>
        <taxon>Actinomycetota</taxon>
        <taxon>Actinomycetes</taxon>
        <taxon>Streptosporangiales</taxon>
        <taxon>Streptosporangiaceae</taxon>
        <taxon>Nonomuraea</taxon>
    </lineage>
</organism>
<protein>
    <submittedName>
        <fullName evidence="3">Uncharacterized protein</fullName>
    </submittedName>
</protein>
<keyword evidence="4" id="KW-1185">Reference proteome</keyword>
<keyword evidence="2" id="KW-0732">Signal</keyword>
<evidence type="ECO:0000313" key="4">
    <source>
        <dbReference type="Proteomes" id="UP000198683"/>
    </source>
</evidence>
<dbReference type="EMBL" id="FNFB01000001">
    <property type="protein sequence ID" value="SDJ21008.1"/>
    <property type="molecule type" value="Genomic_DNA"/>
</dbReference>
<dbReference type="Proteomes" id="UP000198683">
    <property type="component" value="Unassembled WGS sequence"/>
</dbReference>
<feature type="chain" id="PRO_5011540700" evidence="2">
    <location>
        <begin position="30"/>
        <end position="95"/>
    </location>
</feature>
<dbReference type="AlphaFoldDB" id="A0A1G8RVJ8"/>
<feature type="region of interest" description="Disordered" evidence="1">
    <location>
        <begin position="25"/>
        <end position="45"/>
    </location>
</feature>
<dbReference type="RefSeq" id="WP_143021908.1">
    <property type="nucleotide sequence ID" value="NZ_FNFB01000001.1"/>
</dbReference>
<accession>A0A1G8RVJ8</accession>
<feature type="signal peptide" evidence="2">
    <location>
        <begin position="1"/>
        <end position="29"/>
    </location>
</feature>
<evidence type="ECO:0000313" key="3">
    <source>
        <dbReference type="EMBL" id="SDJ21008.1"/>
    </source>
</evidence>
<reference evidence="3 4" key="1">
    <citation type="submission" date="2016-10" db="EMBL/GenBank/DDBJ databases">
        <authorList>
            <person name="de Groot N.N."/>
        </authorList>
    </citation>
    <scope>NUCLEOTIDE SEQUENCE [LARGE SCALE GENOMIC DNA]</scope>
    <source>
        <strain evidence="3 4">CGMCC 4.5681</strain>
    </source>
</reference>
<sequence length="95" mass="9773">MLRKTLTAALGTMMSVALLTAGTATPAGARTPSPSSAASGAGAAGSYSWYDDCSSYYSCCYTTSYYASMDLCSHLWYEAWSGATPSGPASPGRTD</sequence>
<proteinExistence type="predicted"/>
<evidence type="ECO:0000256" key="2">
    <source>
        <dbReference type="SAM" id="SignalP"/>
    </source>
</evidence>
<evidence type="ECO:0000256" key="1">
    <source>
        <dbReference type="SAM" id="MobiDB-lite"/>
    </source>
</evidence>
<name>A0A1G8RVJ8_9ACTN</name>